<feature type="compositionally biased region" description="Basic and acidic residues" evidence="1">
    <location>
        <begin position="38"/>
        <end position="64"/>
    </location>
</feature>
<keyword evidence="2" id="KW-0812">Transmembrane</keyword>
<accession>A0A232F8A6</accession>
<comment type="caution">
    <text evidence="3">The sequence shown here is derived from an EMBL/GenBank/DDBJ whole genome shotgun (WGS) entry which is preliminary data.</text>
</comment>
<evidence type="ECO:0000313" key="4">
    <source>
        <dbReference type="Proteomes" id="UP000215335"/>
    </source>
</evidence>
<keyword evidence="2" id="KW-1133">Transmembrane helix</keyword>
<feature type="transmembrane region" description="Helical" evidence="2">
    <location>
        <begin position="87"/>
        <end position="107"/>
    </location>
</feature>
<sequence>MYIAHDGDDGSPRATHCSRRQSRAQQPAASQSGASCKGARETERERERDTLTHGRDDDTGGKTRKEGKRTSRRKRPLARILPITHLAIRHLLFAATIVLISFDVSGYTPKRKKQKKKTRFYSRDTLALAISKGTVDIGIYTCQLIMVTPVFRQSVTYSLCSPSGSSARKPERGVDKS</sequence>
<proteinExistence type="predicted"/>
<protein>
    <submittedName>
        <fullName evidence="3">Uncharacterized protein</fullName>
    </submittedName>
</protein>
<dbReference type="AlphaFoldDB" id="A0A232F8A6"/>
<reference evidence="3 4" key="1">
    <citation type="journal article" date="2017" name="Curr. Biol.">
        <title>The Evolution of Venom by Co-option of Single-Copy Genes.</title>
        <authorList>
            <person name="Martinson E.O."/>
            <person name="Mrinalini"/>
            <person name="Kelkar Y.D."/>
            <person name="Chang C.H."/>
            <person name="Werren J.H."/>
        </authorList>
    </citation>
    <scope>NUCLEOTIDE SEQUENCE [LARGE SCALE GENOMIC DNA]</scope>
    <source>
        <strain evidence="3 4">Alberta</strain>
        <tissue evidence="3">Whole body</tissue>
    </source>
</reference>
<dbReference type="EMBL" id="NNAY01000743">
    <property type="protein sequence ID" value="OXU26720.1"/>
    <property type="molecule type" value="Genomic_DNA"/>
</dbReference>
<feature type="compositionally biased region" description="Basic and acidic residues" evidence="1">
    <location>
        <begin position="1"/>
        <end position="11"/>
    </location>
</feature>
<feature type="compositionally biased region" description="Basic residues" evidence="1">
    <location>
        <begin position="65"/>
        <end position="74"/>
    </location>
</feature>
<organism evidence="3 4">
    <name type="scientific">Trichomalopsis sarcophagae</name>
    <dbReference type="NCBI Taxonomy" id="543379"/>
    <lineage>
        <taxon>Eukaryota</taxon>
        <taxon>Metazoa</taxon>
        <taxon>Ecdysozoa</taxon>
        <taxon>Arthropoda</taxon>
        <taxon>Hexapoda</taxon>
        <taxon>Insecta</taxon>
        <taxon>Pterygota</taxon>
        <taxon>Neoptera</taxon>
        <taxon>Endopterygota</taxon>
        <taxon>Hymenoptera</taxon>
        <taxon>Apocrita</taxon>
        <taxon>Proctotrupomorpha</taxon>
        <taxon>Chalcidoidea</taxon>
        <taxon>Pteromalidae</taxon>
        <taxon>Pteromalinae</taxon>
        <taxon>Trichomalopsis</taxon>
    </lineage>
</organism>
<evidence type="ECO:0000256" key="1">
    <source>
        <dbReference type="SAM" id="MobiDB-lite"/>
    </source>
</evidence>
<keyword evidence="4" id="KW-1185">Reference proteome</keyword>
<keyword evidence="2" id="KW-0472">Membrane</keyword>
<evidence type="ECO:0000256" key="2">
    <source>
        <dbReference type="SAM" id="Phobius"/>
    </source>
</evidence>
<dbReference type="Proteomes" id="UP000215335">
    <property type="component" value="Unassembled WGS sequence"/>
</dbReference>
<name>A0A232F8A6_9HYME</name>
<evidence type="ECO:0000313" key="3">
    <source>
        <dbReference type="EMBL" id="OXU26720.1"/>
    </source>
</evidence>
<feature type="region of interest" description="Disordered" evidence="1">
    <location>
        <begin position="1"/>
        <end position="74"/>
    </location>
</feature>
<gene>
    <name evidence="3" type="ORF">TSAR_000377</name>
</gene>
<feature type="compositionally biased region" description="Low complexity" evidence="1">
    <location>
        <begin position="23"/>
        <end position="35"/>
    </location>
</feature>